<keyword evidence="2" id="KW-1185">Reference proteome</keyword>
<protein>
    <submittedName>
        <fullName evidence="1">Uncharacterized protein</fullName>
    </submittedName>
</protein>
<dbReference type="EMBL" id="JABEZW010229311">
    <property type="protein sequence ID" value="MBA0789316.1"/>
    <property type="molecule type" value="Genomic_DNA"/>
</dbReference>
<sequence>MLMEKKKGNEITSTLAIAGINRGDMFKAW</sequence>
<comment type="caution">
    <text evidence="1">The sequence shown here is derived from an EMBL/GenBank/DDBJ whole genome shotgun (WGS) entry which is preliminary data.</text>
</comment>
<organism evidence="1 2">
    <name type="scientific">Gossypium trilobum</name>
    <dbReference type="NCBI Taxonomy" id="34281"/>
    <lineage>
        <taxon>Eukaryota</taxon>
        <taxon>Viridiplantae</taxon>
        <taxon>Streptophyta</taxon>
        <taxon>Embryophyta</taxon>
        <taxon>Tracheophyta</taxon>
        <taxon>Spermatophyta</taxon>
        <taxon>Magnoliopsida</taxon>
        <taxon>eudicotyledons</taxon>
        <taxon>Gunneridae</taxon>
        <taxon>Pentapetalae</taxon>
        <taxon>rosids</taxon>
        <taxon>malvids</taxon>
        <taxon>Malvales</taxon>
        <taxon>Malvaceae</taxon>
        <taxon>Malvoideae</taxon>
        <taxon>Gossypium</taxon>
    </lineage>
</organism>
<proteinExistence type="predicted"/>
<reference evidence="1 2" key="1">
    <citation type="journal article" date="2019" name="Genome Biol. Evol.">
        <title>Insights into the evolution of the New World diploid cottons (Gossypium, subgenus Houzingenia) based on genome sequencing.</title>
        <authorList>
            <person name="Grover C.E."/>
            <person name="Arick M.A. 2nd"/>
            <person name="Thrash A."/>
            <person name="Conover J.L."/>
            <person name="Sanders W.S."/>
            <person name="Peterson D.G."/>
            <person name="Frelichowski J.E."/>
            <person name="Scheffler J.A."/>
            <person name="Scheffler B.E."/>
            <person name="Wendel J.F."/>
        </authorList>
    </citation>
    <scope>NUCLEOTIDE SEQUENCE [LARGE SCALE GENOMIC DNA]</scope>
    <source>
        <strain evidence="1">8</strain>
        <tissue evidence="1">Leaf</tissue>
    </source>
</reference>
<name>A0A7J9FVH4_9ROSI</name>
<gene>
    <name evidence="1" type="ORF">Gotri_028220</name>
</gene>
<accession>A0A7J9FVH4</accession>
<evidence type="ECO:0000313" key="1">
    <source>
        <dbReference type="EMBL" id="MBA0789316.1"/>
    </source>
</evidence>
<dbReference type="Proteomes" id="UP000593568">
    <property type="component" value="Unassembled WGS sequence"/>
</dbReference>
<evidence type="ECO:0000313" key="2">
    <source>
        <dbReference type="Proteomes" id="UP000593568"/>
    </source>
</evidence>
<dbReference type="AlphaFoldDB" id="A0A7J9FVH4"/>